<dbReference type="InParanoid" id="E2AHC4"/>
<gene>
    <name evidence="1" type="ORF">EAG_09115</name>
</gene>
<protein>
    <submittedName>
        <fullName evidence="1">Uncharacterized protein</fullName>
    </submittedName>
</protein>
<keyword evidence="2" id="KW-1185">Reference proteome</keyword>
<sequence length="171" mass="19203">MTYGVARKSCRRVKSLRACSLTEGTSQTKSVFPVNVLIEFISSYYLLHLSQLRARNPFACMLVAISRSHAVQHDSSPLTQAENRRGEVITAGWLAGWLAGWISVSLSVYCGRSKTCKSHPRVMVSCHDQRASRSRRSMKRLLYPSDDATLSLRHGVDVISGIEEERTTERM</sequence>
<proteinExistence type="predicted"/>
<evidence type="ECO:0000313" key="1">
    <source>
        <dbReference type="EMBL" id="EFN67241.1"/>
    </source>
</evidence>
<name>E2AHC4_CAMFO</name>
<evidence type="ECO:0000313" key="2">
    <source>
        <dbReference type="Proteomes" id="UP000000311"/>
    </source>
</evidence>
<dbReference type="EMBL" id="GL439483">
    <property type="protein sequence ID" value="EFN67241.1"/>
    <property type="molecule type" value="Genomic_DNA"/>
</dbReference>
<dbReference type="AlphaFoldDB" id="E2AHC4"/>
<reference evidence="1 2" key="1">
    <citation type="journal article" date="2010" name="Science">
        <title>Genomic comparison of the ants Camponotus floridanus and Harpegnathos saltator.</title>
        <authorList>
            <person name="Bonasio R."/>
            <person name="Zhang G."/>
            <person name="Ye C."/>
            <person name="Mutti N.S."/>
            <person name="Fang X."/>
            <person name="Qin N."/>
            <person name="Donahue G."/>
            <person name="Yang P."/>
            <person name="Li Q."/>
            <person name="Li C."/>
            <person name="Zhang P."/>
            <person name="Huang Z."/>
            <person name="Berger S.L."/>
            <person name="Reinberg D."/>
            <person name="Wang J."/>
            <person name="Liebig J."/>
        </authorList>
    </citation>
    <scope>NUCLEOTIDE SEQUENCE [LARGE SCALE GENOMIC DNA]</scope>
    <source>
        <strain evidence="2">C129</strain>
    </source>
</reference>
<accession>E2AHC4</accession>
<organism evidence="2">
    <name type="scientific">Camponotus floridanus</name>
    <name type="common">Florida carpenter ant</name>
    <dbReference type="NCBI Taxonomy" id="104421"/>
    <lineage>
        <taxon>Eukaryota</taxon>
        <taxon>Metazoa</taxon>
        <taxon>Ecdysozoa</taxon>
        <taxon>Arthropoda</taxon>
        <taxon>Hexapoda</taxon>
        <taxon>Insecta</taxon>
        <taxon>Pterygota</taxon>
        <taxon>Neoptera</taxon>
        <taxon>Endopterygota</taxon>
        <taxon>Hymenoptera</taxon>
        <taxon>Apocrita</taxon>
        <taxon>Aculeata</taxon>
        <taxon>Formicoidea</taxon>
        <taxon>Formicidae</taxon>
        <taxon>Formicinae</taxon>
        <taxon>Camponotus</taxon>
    </lineage>
</organism>
<dbReference type="Proteomes" id="UP000000311">
    <property type="component" value="Unassembled WGS sequence"/>
</dbReference>